<gene>
    <name evidence="14" type="ORF">A11A3_16165</name>
</gene>
<keyword evidence="6 12" id="KW-0812">Transmembrane</keyword>
<reference evidence="14 15" key="1">
    <citation type="journal article" date="2012" name="J. Bacteriol.">
        <title>Genome Sequence of the Alkane-Degrading Bacterium Alcanivorax hongdengensis Type Strain A-11-3.</title>
        <authorList>
            <person name="Lai Q."/>
            <person name="Shao Z."/>
        </authorList>
    </citation>
    <scope>NUCLEOTIDE SEQUENCE [LARGE SCALE GENOMIC DNA]</scope>
    <source>
        <strain evidence="14 15">A-11-3</strain>
    </source>
</reference>
<keyword evidence="3" id="KW-0813">Transport</keyword>
<keyword evidence="5" id="KW-0997">Cell inner membrane</keyword>
<dbReference type="GO" id="GO:0015031">
    <property type="term" value="P:protein transport"/>
    <property type="evidence" value="ECO:0007669"/>
    <property type="project" value="UniProtKB-KW"/>
</dbReference>
<dbReference type="RefSeq" id="WP_008930398.1">
    <property type="nucleotide sequence ID" value="NZ_AMRJ01000042.1"/>
</dbReference>
<dbReference type="InterPro" id="IPR051045">
    <property type="entry name" value="TonB-dependent_transducer"/>
</dbReference>
<keyword evidence="4" id="KW-1003">Cell membrane</keyword>
<evidence type="ECO:0000259" key="13">
    <source>
        <dbReference type="PROSITE" id="PS52015"/>
    </source>
</evidence>
<evidence type="ECO:0000256" key="12">
    <source>
        <dbReference type="SAM" id="Phobius"/>
    </source>
</evidence>
<dbReference type="Proteomes" id="UP000010164">
    <property type="component" value="Unassembled WGS sequence"/>
</dbReference>
<comment type="similarity">
    <text evidence="2">Belongs to the TonB family.</text>
</comment>
<evidence type="ECO:0000313" key="15">
    <source>
        <dbReference type="Proteomes" id="UP000010164"/>
    </source>
</evidence>
<evidence type="ECO:0000256" key="7">
    <source>
        <dbReference type="ARBA" id="ARBA00022927"/>
    </source>
</evidence>
<dbReference type="eggNOG" id="COG0810">
    <property type="taxonomic scope" value="Bacteria"/>
</dbReference>
<dbReference type="GO" id="GO:0031992">
    <property type="term" value="F:energy transducer activity"/>
    <property type="evidence" value="ECO:0007669"/>
    <property type="project" value="TreeGrafter"/>
</dbReference>
<keyword evidence="10" id="KW-0175">Coiled coil</keyword>
<dbReference type="GO" id="GO:0055085">
    <property type="term" value="P:transmembrane transport"/>
    <property type="evidence" value="ECO:0007669"/>
    <property type="project" value="InterPro"/>
</dbReference>
<evidence type="ECO:0000256" key="3">
    <source>
        <dbReference type="ARBA" id="ARBA00022448"/>
    </source>
</evidence>
<evidence type="ECO:0000256" key="9">
    <source>
        <dbReference type="ARBA" id="ARBA00023136"/>
    </source>
</evidence>
<accession>L0WA46</accession>
<name>L0WA46_9GAMM</name>
<evidence type="ECO:0000256" key="8">
    <source>
        <dbReference type="ARBA" id="ARBA00022989"/>
    </source>
</evidence>
<dbReference type="EMBL" id="AMRJ01000042">
    <property type="protein sequence ID" value="EKF72937.1"/>
    <property type="molecule type" value="Genomic_DNA"/>
</dbReference>
<evidence type="ECO:0000256" key="2">
    <source>
        <dbReference type="ARBA" id="ARBA00006555"/>
    </source>
</evidence>
<dbReference type="PANTHER" id="PTHR33446:SF11">
    <property type="entry name" value="TONB3"/>
    <property type="match status" value="1"/>
</dbReference>
<keyword evidence="8 12" id="KW-1133">Transmembrane helix</keyword>
<dbReference type="SUPFAM" id="SSF74653">
    <property type="entry name" value="TolA/TonB C-terminal domain"/>
    <property type="match status" value="1"/>
</dbReference>
<evidence type="ECO:0000256" key="1">
    <source>
        <dbReference type="ARBA" id="ARBA00004383"/>
    </source>
</evidence>
<evidence type="ECO:0000256" key="11">
    <source>
        <dbReference type="SAM" id="MobiDB-lite"/>
    </source>
</evidence>
<comment type="subcellular location">
    <subcellularLocation>
        <location evidence="1">Cell inner membrane</location>
        <topology evidence="1">Single-pass membrane protein</topology>
        <orientation evidence="1">Periplasmic side</orientation>
    </subcellularLocation>
</comment>
<evidence type="ECO:0000256" key="6">
    <source>
        <dbReference type="ARBA" id="ARBA00022692"/>
    </source>
</evidence>
<dbReference type="AlphaFoldDB" id="L0WA46"/>
<keyword evidence="15" id="KW-1185">Reference proteome</keyword>
<dbReference type="PANTHER" id="PTHR33446">
    <property type="entry name" value="PROTEIN TONB-RELATED"/>
    <property type="match status" value="1"/>
</dbReference>
<dbReference type="STRING" id="1177179.A11A3_16165"/>
<feature type="domain" description="TonB C-terminal" evidence="13">
    <location>
        <begin position="193"/>
        <end position="290"/>
    </location>
</feature>
<evidence type="ECO:0000256" key="10">
    <source>
        <dbReference type="SAM" id="Coils"/>
    </source>
</evidence>
<evidence type="ECO:0000256" key="5">
    <source>
        <dbReference type="ARBA" id="ARBA00022519"/>
    </source>
</evidence>
<feature type="compositionally biased region" description="Basic and acidic residues" evidence="11">
    <location>
        <begin position="123"/>
        <end position="139"/>
    </location>
</feature>
<sequence length="292" mass="32822">MASSTAPVGANDRLTFTVFLALAFHGILIFGLNFAPQKPAKAPHTLEVTLAQYQSDKAPDQADFIAQSNQQGSGDQSDKQEVTTDEQADFADNTLDKVQLKEKTTRERRDRISQQLVITTAGHSDRKVKADEKDKTDPKPFKVAKQENLADLSREIASLQARLADQKQAYAKRPRIRRLTSVSAKAHYEALYIDSFRRKVESMGTRNFPARALSSDTYGSVRMMVALNREGGIKEIKLLKSSGHKFLDQAAIQSVRLAAPFEAFTPEMRKHMDVLEIIRTWKFDSNRRVSTH</sequence>
<dbReference type="PROSITE" id="PS52015">
    <property type="entry name" value="TONB_CTD"/>
    <property type="match status" value="1"/>
</dbReference>
<dbReference type="PATRIC" id="fig|1177179.3.peg.3182"/>
<dbReference type="InterPro" id="IPR037682">
    <property type="entry name" value="TonB_C"/>
</dbReference>
<feature type="compositionally biased region" description="Basic and acidic residues" evidence="11">
    <location>
        <begin position="94"/>
        <end position="112"/>
    </location>
</feature>
<dbReference type="Gene3D" id="3.30.1150.10">
    <property type="match status" value="1"/>
</dbReference>
<dbReference type="InterPro" id="IPR006260">
    <property type="entry name" value="TonB/TolA_C"/>
</dbReference>
<keyword evidence="7" id="KW-0653">Protein transport</keyword>
<dbReference type="GO" id="GO:0098797">
    <property type="term" value="C:plasma membrane protein complex"/>
    <property type="evidence" value="ECO:0007669"/>
    <property type="project" value="TreeGrafter"/>
</dbReference>
<evidence type="ECO:0000256" key="4">
    <source>
        <dbReference type="ARBA" id="ARBA00022475"/>
    </source>
</evidence>
<evidence type="ECO:0000313" key="14">
    <source>
        <dbReference type="EMBL" id="EKF72937.1"/>
    </source>
</evidence>
<feature type="compositionally biased region" description="Polar residues" evidence="11">
    <location>
        <begin position="113"/>
        <end position="122"/>
    </location>
</feature>
<protein>
    <submittedName>
        <fullName evidence="14">TonB</fullName>
    </submittedName>
</protein>
<comment type="caution">
    <text evidence="14">The sequence shown here is derived from an EMBL/GenBank/DDBJ whole genome shotgun (WGS) entry which is preliminary data.</text>
</comment>
<keyword evidence="9 12" id="KW-0472">Membrane</keyword>
<dbReference type="OrthoDB" id="9803361at2"/>
<dbReference type="Pfam" id="PF03544">
    <property type="entry name" value="TonB_C"/>
    <property type="match status" value="1"/>
</dbReference>
<dbReference type="NCBIfam" id="TIGR01352">
    <property type="entry name" value="tonB_Cterm"/>
    <property type="match status" value="1"/>
</dbReference>
<proteinExistence type="inferred from homology"/>
<feature type="coiled-coil region" evidence="10">
    <location>
        <begin position="142"/>
        <end position="169"/>
    </location>
</feature>
<feature type="region of interest" description="Disordered" evidence="11">
    <location>
        <begin position="67"/>
        <end position="139"/>
    </location>
</feature>
<organism evidence="14 15">
    <name type="scientific">Alcanivorax hongdengensis A-11-3</name>
    <dbReference type="NCBI Taxonomy" id="1177179"/>
    <lineage>
        <taxon>Bacteria</taxon>
        <taxon>Pseudomonadati</taxon>
        <taxon>Pseudomonadota</taxon>
        <taxon>Gammaproteobacteria</taxon>
        <taxon>Oceanospirillales</taxon>
        <taxon>Alcanivoracaceae</taxon>
        <taxon>Alcanivorax</taxon>
    </lineage>
</organism>
<feature type="transmembrane region" description="Helical" evidence="12">
    <location>
        <begin position="14"/>
        <end position="35"/>
    </location>
</feature>